<proteinExistence type="inferred from homology"/>
<dbReference type="EMBL" id="LPVY01000008">
    <property type="protein sequence ID" value="KZB65690.1"/>
    <property type="molecule type" value="Genomic_DNA"/>
</dbReference>
<dbReference type="AlphaFoldDB" id="A0A154L766"/>
<dbReference type="NCBIfam" id="TIGR00369">
    <property type="entry name" value="unchar_dom_1"/>
    <property type="match status" value="1"/>
</dbReference>
<evidence type="ECO:0000313" key="5">
    <source>
        <dbReference type="Proteomes" id="UP000076335"/>
    </source>
</evidence>
<dbReference type="InterPro" id="IPR029069">
    <property type="entry name" value="HotDog_dom_sf"/>
</dbReference>
<evidence type="ECO:0000256" key="2">
    <source>
        <dbReference type="ARBA" id="ARBA00022801"/>
    </source>
</evidence>
<dbReference type="Gene3D" id="3.10.129.10">
    <property type="entry name" value="Hotdog Thioesterase"/>
    <property type="match status" value="1"/>
</dbReference>
<keyword evidence="2" id="KW-0378">Hydrolase</keyword>
<evidence type="ECO:0000313" key="4">
    <source>
        <dbReference type="EMBL" id="KZB65690.1"/>
    </source>
</evidence>
<name>A0A154L766_9PROT</name>
<feature type="domain" description="Thioesterase" evidence="3">
    <location>
        <begin position="54"/>
        <end position="127"/>
    </location>
</feature>
<evidence type="ECO:0000259" key="3">
    <source>
        <dbReference type="Pfam" id="PF03061"/>
    </source>
</evidence>
<comment type="caution">
    <text evidence="4">The sequence shown here is derived from an EMBL/GenBank/DDBJ whole genome shotgun (WGS) entry which is preliminary data.</text>
</comment>
<dbReference type="OrthoDB" id="9806185at2"/>
<gene>
    <name evidence="4" type="ORF">AUP42_17105</name>
</gene>
<dbReference type="Pfam" id="PF03061">
    <property type="entry name" value="4HBT"/>
    <property type="match status" value="1"/>
</dbReference>
<dbReference type="InterPro" id="IPR006683">
    <property type="entry name" value="Thioestr_dom"/>
</dbReference>
<dbReference type="InterPro" id="IPR003736">
    <property type="entry name" value="PAAI_dom"/>
</dbReference>
<dbReference type="GO" id="GO:0047617">
    <property type="term" value="F:fatty acyl-CoA hydrolase activity"/>
    <property type="evidence" value="ECO:0007669"/>
    <property type="project" value="InterPro"/>
</dbReference>
<protein>
    <submittedName>
        <fullName evidence="4">Thioesterase</fullName>
    </submittedName>
</protein>
<dbReference type="Proteomes" id="UP000076335">
    <property type="component" value="Unassembled WGS sequence"/>
</dbReference>
<dbReference type="PANTHER" id="PTHR21660">
    <property type="entry name" value="THIOESTERASE SUPERFAMILY MEMBER-RELATED"/>
    <property type="match status" value="1"/>
</dbReference>
<evidence type="ECO:0000256" key="1">
    <source>
        <dbReference type="ARBA" id="ARBA00008324"/>
    </source>
</evidence>
<sequence>MAQFEPQNPNYDVEVRHRFRQQPYNLSIGAEVIDVKPGRVEIVVPSRADLIQHNGYFHGGLIAGLADIAGGFAGWSLVAEDQGMLTIEYKLNIVAPGIGQELRAVGEVVSRGRSIIVTRIDVFGSKDGAPVLCATSLQTLKVMKLPPELLGDAAA</sequence>
<dbReference type="SUPFAM" id="SSF54637">
    <property type="entry name" value="Thioesterase/thiol ester dehydrase-isomerase"/>
    <property type="match status" value="1"/>
</dbReference>
<comment type="similarity">
    <text evidence="1">Belongs to the thioesterase PaaI family.</text>
</comment>
<dbReference type="PANTHER" id="PTHR21660:SF1">
    <property type="entry name" value="ACYL-COENZYME A THIOESTERASE 13"/>
    <property type="match status" value="1"/>
</dbReference>
<dbReference type="CDD" id="cd03443">
    <property type="entry name" value="PaaI_thioesterase"/>
    <property type="match status" value="1"/>
</dbReference>
<reference evidence="4 5" key="1">
    <citation type="submission" date="2015-12" db="EMBL/GenBank/DDBJ databases">
        <title>Genome sequence of Thalassospira lucentensis MCCC 1A02072.</title>
        <authorList>
            <person name="Lu L."/>
            <person name="Lai Q."/>
            <person name="Shao Z."/>
            <person name="Qian P."/>
        </authorList>
    </citation>
    <scope>NUCLEOTIDE SEQUENCE [LARGE SCALE GENOMIC DNA]</scope>
    <source>
        <strain evidence="4 5">MCCC 1A02072</strain>
    </source>
</reference>
<dbReference type="RefSeq" id="WP_062951091.1">
    <property type="nucleotide sequence ID" value="NZ_LPVY01000008.1"/>
</dbReference>
<organism evidence="4 5">
    <name type="scientific">Thalassospira lucentensis</name>
    <dbReference type="NCBI Taxonomy" id="168935"/>
    <lineage>
        <taxon>Bacteria</taxon>
        <taxon>Pseudomonadati</taxon>
        <taxon>Pseudomonadota</taxon>
        <taxon>Alphaproteobacteria</taxon>
        <taxon>Rhodospirillales</taxon>
        <taxon>Thalassospiraceae</taxon>
        <taxon>Thalassospira</taxon>
    </lineage>
</organism>
<accession>A0A154L766</accession>
<dbReference type="InterPro" id="IPR039298">
    <property type="entry name" value="ACOT13"/>
</dbReference>